<evidence type="ECO:0000256" key="6">
    <source>
        <dbReference type="ARBA" id="ARBA00022553"/>
    </source>
</evidence>
<keyword evidence="8" id="KW-0479">Metal-binding</keyword>
<name>A0A131XRE9_IXORI</name>
<keyword evidence="12" id="KW-0832">Ubl conjugation</keyword>
<dbReference type="GO" id="GO:0051301">
    <property type="term" value="P:cell division"/>
    <property type="evidence" value="ECO:0007669"/>
    <property type="project" value="UniProtKB-KW"/>
</dbReference>
<evidence type="ECO:0000256" key="11">
    <source>
        <dbReference type="ARBA" id="ARBA00022833"/>
    </source>
</evidence>
<evidence type="ECO:0000256" key="13">
    <source>
        <dbReference type="ARBA" id="ARBA00023212"/>
    </source>
</evidence>
<dbReference type="SUPFAM" id="SSF57924">
    <property type="entry name" value="Inhibitor of apoptosis (IAP) repeat"/>
    <property type="match status" value="1"/>
</dbReference>
<evidence type="ECO:0000256" key="15">
    <source>
        <dbReference type="ARBA" id="ARBA00023306"/>
    </source>
</evidence>
<dbReference type="Pfam" id="PF00653">
    <property type="entry name" value="BIR"/>
    <property type="match status" value="1"/>
</dbReference>
<evidence type="ECO:0000256" key="10">
    <source>
        <dbReference type="ARBA" id="ARBA00022829"/>
    </source>
</evidence>
<keyword evidence="13" id="KW-0206">Cytoskeleton</keyword>
<keyword evidence="11" id="KW-0862">Zinc</keyword>
<dbReference type="CDD" id="cd00022">
    <property type="entry name" value="BIR"/>
    <property type="match status" value="1"/>
</dbReference>
<evidence type="ECO:0000256" key="3">
    <source>
        <dbReference type="ARBA" id="ARBA00004584"/>
    </source>
</evidence>
<sequence length="166" mass="18857">MASEAPAKSSTATLALSEIPSNLSQLSVLTLRTDMRMCRESNRLTSFAGWPFQENCACTPAKMAQAGFYHCPIDNEPDLARCYVCFKELTGWEPDDDPVKEHARSVDCAFVQLKKTEADMTSREFLLLENARHRNRATKLKTVFDAMVEEKRRLVARAIAARRRKR</sequence>
<dbReference type="SMART" id="SM00238">
    <property type="entry name" value="BIR"/>
    <property type="match status" value="1"/>
</dbReference>
<dbReference type="AlphaFoldDB" id="A0A131XRE9"/>
<dbReference type="GO" id="GO:0005819">
    <property type="term" value="C:spindle"/>
    <property type="evidence" value="ECO:0007669"/>
    <property type="project" value="UniProtKB-SubCell"/>
</dbReference>
<keyword evidence="7" id="KW-0132">Cell division</keyword>
<dbReference type="PANTHER" id="PTHR46771:SF5">
    <property type="entry name" value="DETERIN"/>
    <property type="match status" value="1"/>
</dbReference>
<comment type="similarity">
    <text evidence="4">Belongs to the IAP family.</text>
</comment>
<keyword evidence="16" id="KW-0137">Centromere</keyword>
<protein>
    <submittedName>
        <fullName evidence="17">Putative inhibitor of apoptosis domain protein</fullName>
    </submittedName>
</protein>
<keyword evidence="14" id="KW-0539">Nucleus</keyword>
<accession>A0A131XRE9</accession>
<keyword evidence="9" id="KW-0498">Mitosis</keyword>
<evidence type="ECO:0000256" key="9">
    <source>
        <dbReference type="ARBA" id="ARBA00022776"/>
    </source>
</evidence>
<dbReference type="GO" id="GO:0046872">
    <property type="term" value="F:metal ion binding"/>
    <property type="evidence" value="ECO:0007669"/>
    <property type="project" value="UniProtKB-KW"/>
</dbReference>
<organism evidence="17">
    <name type="scientific">Ixodes ricinus</name>
    <name type="common">Common tick</name>
    <name type="synonym">Acarus ricinus</name>
    <dbReference type="NCBI Taxonomy" id="34613"/>
    <lineage>
        <taxon>Eukaryota</taxon>
        <taxon>Metazoa</taxon>
        <taxon>Ecdysozoa</taxon>
        <taxon>Arthropoda</taxon>
        <taxon>Chelicerata</taxon>
        <taxon>Arachnida</taxon>
        <taxon>Acari</taxon>
        <taxon>Parasitiformes</taxon>
        <taxon>Ixodida</taxon>
        <taxon>Ixodoidea</taxon>
        <taxon>Ixodidae</taxon>
        <taxon>Ixodinae</taxon>
        <taxon>Ixodes</taxon>
    </lineage>
</organism>
<dbReference type="EMBL" id="GEFM01005933">
    <property type="protein sequence ID" value="JAP69863.1"/>
    <property type="molecule type" value="mRNA"/>
</dbReference>
<evidence type="ECO:0000256" key="7">
    <source>
        <dbReference type="ARBA" id="ARBA00022618"/>
    </source>
</evidence>
<dbReference type="PROSITE" id="PS50143">
    <property type="entry name" value="BIR_REPEAT_2"/>
    <property type="match status" value="1"/>
</dbReference>
<evidence type="ECO:0000256" key="5">
    <source>
        <dbReference type="ARBA" id="ARBA00022490"/>
    </source>
</evidence>
<evidence type="ECO:0000256" key="8">
    <source>
        <dbReference type="ARBA" id="ARBA00022723"/>
    </source>
</evidence>
<keyword evidence="5" id="KW-0963">Cytoplasm</keyword>
<evidence type="ECO:0000256" key="1">
    <source>
        <dbReference type="ARBA" id="ARBA00004123"/>
    </source>
</evidence>
<dbReference type="GO" id="GO:0000775">
    <property type="term" value="C:chromosome, centromeric region"/>
    <property type="evidence" value="ECO:0007669"/>
    <property type="project" value="UniProtKB-SubCell"/>
</dbReference>
<dbReference type="InterPro" id="IPR051190">
    <property type="entry name" value="Baculoviral_IAP"/>
</dbReference>
<evidence type="ECO:0000256" key="2">
    <source>
        <dbReference type="ARBA" id="ARBA00004186"/>
    </source>
</evidence>
<evidence type="ECO:0000256" key="12">
    <source>
        <dbReference type="ARBA" id="ARBA00022843"/>
    </source>
</evidence>
<dbReference type="GO" id="GO:0005634">
    <property type="term" value="C:nucleus"/>
    <property type="evidence" value="ECO:0007669"/>
    <property type="project" value="UniProtKB-SubCell"/>
</dbReference>
<dbReference type="GO" id="GO:0007059">
    <property type="term" value="P:chromosome segregation"/>
    <property type="evidence" value="ECO:0007669"/>
    <property type="project" value="UniProtKB-KW"/>
</dbReference>
<keyword evidence="6" id="KW-0597">Phosphoprotein</keyword>
<evidence type="ECO:0000256" key="16">
    <source>
        <dbReference type="ARBA" id="ARBA00023328"/>
    </source>
</evidence>
<evidence type="ECO:0000256" key="4">
    <source>
        <dbReference type="ARBA" id="ARBA00006672"/>
    </source>
</evidence>
<keyword evidence="15" id="KW-0131">Cell cycle</keyword>
<proteinExistence type="evidence at transcript level"/>
<dbReference type="PANTHER" id="PTHR46771">
    <property type="entry name" value="DETERIN"/>
    <property type="match status" value="1"/>
</dbReference>
<reference evidence="17" key="1">
    <citation type="submission" date="2016-02" db="EMBL/GenBank/DDBJ databases">
        <title>RNAseq analyses of the midgut from blood- or serum-fed Ixodes ricinus ticks.</title>
        <authorList>
            <person name="Perner J."/>
            <person name="Provaznik J."/>
            <person name="Schrenkova J."/>
            <person name="Urbanova V."/>
            <person name="Ribeiro J.M."/>
            <person name="Kopacek P."/>
        </authorList>
    </citation>
    <scope>NUCLEOTIDE SEQUENCE</scope>
    <source>
        <tissue evidence="17">Gut</tissue>
    </source>
</reference>
<keyword evidence="10" id="KW-0159">Chromosome partition</keyword>
<dbReference type="FunFam" id="1.10.1170.10:FF:000009">
    <property type="entry name" value="Baculoviral IAP repeat-containing protein 5"/>
    <property type="match status" value="1"/>
</dbReference>
<dbReference type="InterPro" id="IPR001370">
    <property type="entry name" value="BIR_rpt"/>
</dbReference>
<dbReference type="Gene3D" id="1.10.1170.10">
    <property type="entry name" value="Inhibitor Of Apoptosis Protein (2mihbC-IAP-1), Chain A"/>
    <property type="match status" value="1"/>
</dbReference>
<comment type="subcellular location">
    <subcellularLocation>
        <location evidence="3">Chromosome</location>
        <location evidence="3">Centromere</location>
    </subcellularLocation>
    <subcellularLocation>
        <location evidence="2">Cytoplasm</location>
        <location evidence="2">Cytoskeleton</location>
        <location evidence="2">Spindle</location>
    </subcellularLocation>
    <subcellularLocation>
        <location evidence="1">Nucleus</location>
    </subcellularLocation>
</comment>
<evidence type="ECO:0000313" key="17">
    <source>
        <dbReference type="EMBL" id="JAP69863.1"/>
    </source>
</evidence>
<evidence type="ECO:0000256" key="14">
    <source>
        <dbReference type="ARBA" id="ARBA00023242"/>
    </source>
</evidence>